<gene>
    <name evidence="2" type="ORF">HAX54_006411</name>
</gene>
<comment type="caution">
    <text evidence="2">The sequence shown here is derived from an EMBL/GenBank/DDBJ whole genome shotgun (WGS) entry which is preliminary data.</text>
</comment>
<evidence type="ECO:0000256" key="1">
    <source>
        <dbReference type="SAM" id="MobiDB-lite"/>
    </source>
</evidence>
<dbReference type="Gene3D" id="3.80.10.10">
    <property type="entry name" value="Ribonuclease Inhibitor"/>
    <property type="match status" value="1"/>
</dbReference>
<name>A0ABS8TBI1_DATST</name>
<dbReference type="PANTHER" id="PTHR15140:SF27">
    <property type="entry name" value="DISEASE RESISTANCE PROTEIN BS2"/>
    <property type="match status" value="1"/>
</dbReference>
<reference evidence="2 3" key="1">
    <citation type="journal article" date="2021" name="BMC Genomics">
        <title>Datura genome reveals duplications of psychoactive alkaloid biosynthetic genes and high mutation rate following tissue culture.</title>
        <authorList>
            <person name="Rajewski A."/>
            <person name="Carter-House D."/>
            <person name="Stajich J."/>
            <person name="Litt A."/>
        </authorList>
    </citation>
    <scope>NUCLEOTIDE SEQUENCE [LARGE SCALE GENOMIC DNA]</scope>
    <source>
        <strain evidence="2">AR-01</strain>
    </source>
</reference>
<protein>
    <submittedName>
        <fullName evidence="2">Uncharacterized protein</fullName>
    </submittedName>
</protein>
<feature type="region of interest" description="Disordered" evidence="1">
    <location>
        <begin position="327"/>
        <end position="357"/>
    </location>
</feature>
<sequence>MSRVTTNNCKWLLDFSINLREQEEWENIAENIKSFVKKDPDEQCARGRIEFFTCGLKSMPSGPPTDDDNSPLRRIRSIFLFAAPSPSNNSNLELSHLNLIRVLDLSSMYISSFPLQNLCLILLRRTIWETKEIAEEAPETQKLLLPDPPSSSIDGERNLVWSNVQSVSGLLPYCCTKKVLSRIQNIKKLCIRGHVYDYSVHKEDMDFRDLVDLHQLETLSIKVDHYHVGHWSSRFHKSAVYVPSAIHFPTKLKKLKLVGTRLPWEDLDIIGQWPNLEVLKLKPNACSGLEWSQAERRISLDIYSLQLIELQNCNVKLVASAGRIQEEQESLGSKAVDVRSYSDPAECELSGSDSDSD</sequence>
<dbReference type="SUPFAM" id="SSF52058">
    <property type="entry name" value="L domain-like"/>
    <property type="match status" value="1"/>
</dbReference>
<proteinExistence type="predicted"/>
<keyword evidence="3" id="KW-1185">Reference proteome</keyword>
<evidence type="ECO:0000313" key="3">
    <source>
        <dbReference type="Proteomes" id="UP000823775"/>
    </source>
</evidence>
<dbReference type="InterPro" id="IPR032675">
    <property type="entry name" value="LRR_dom_sf"/>
</dbReference>
<dbReference type="PANTHER" id="PTHR15140">
    <property type="entry name" value="TUBULIN-SPECIFIC CHAPERONE E"/>
    <property type="match status" value="1"/>
</dbReference>
<organism evidence="2 3">
    <name type="scientific">Datura stramonium</name>
    <name type="common">Jimsonweed</name>
    <name type="synonym">Common thornapple</name>
    <dbReference type="NCBI Taxonomy" id="4076"/>
    <lineage>
        <taxon>Eukaryota</taxon>
        <taxon>Viridiplantae</taxon>
        <taxon>Streptophyta</taxon>
        <taxon>Embryophyta</taxon>
        <taxon>Tracheophyta</taxon>
        <taxon>Spermatophyta</taxon>
        <taxon>Magnoliopsida</taxon>
        <taxon>eudicotyledons</taxon>
        <taxon>Gunneridae</taxon>
        <taxon>Pentapetalae</taxon>
        <taxon>asterids</taxon>
        <taxon>lamiids</taxon>
        <taxon>Solanales</taxon>
        <taxon>Solanaceae</taxon>
        <taxon>Solanoideae</taxon>
        <taxon>Datureae</taxon>
        <taxon>Datura</taxon>
    </lineage>
</organism>
<dbReference type="Proteomes" id="UP000823775">
    <property type="component" value="Unassembled WGS sequence"/>
</dbReference>
<dbReference type="EMBL" id="JACEIK010001322">
    <property type="protein sequence ID" value="MCD7468334.1"/>
    <property type="molecule type" value="Genomic_DNA"/>
</dbReference>
<evidence type="ECO:0000313" key="2">
    <source>
        <dbReference type="EMBL" id="MCD7468334.1"/>
    </source>
</evidence>
<accession>A0ABS8TBI1</accession>